<keyword evidence="3" id="KW-1185">Reference proteome</keyword>
<reference evidence="2" key="1">
    <citation type="journal article" date="2020" name="New Phytol.">
        <title>Comparative genomics reveals dynamic genome evolution in host specialist ectomycorrhizal fungi.</title>
        <authorList>
            <person name="Lofgren L.A."/>
            <person name="Nguyen N.H."/>
            <person name="Vilgalys R."/>
            <person name="Ruytinx J."/>
            <person name="Liao H.L."/>
            <person name="Branco S."/>
            <person name="Kuo A."/>
            <person name="LaButti K."/>
            <person name="Lipzen A."/>
            <person name="Andreopoulos W."/>
            <person name="Pangilinan J."/>
            <person name="Riley R."/>
            <person name="Hundley H."/>
            <person name="Na H."/>
            <person name="Barry K."/>
            <person name="Grigoriev I.V."/>
            <person name="Stajich J.E."/>
            <person name="Kennedy P.G."/>
        </authorList>
    </citation>
    <scope>NUCLEOTIDE SEQUENCE</scope>
    <source>
        <strain evidence="2">DOB743</strain>
    </source>
</reference>
<feature type="compositionally biased region" description="Pro residues" evidence="1">
    <location>
        <begin position="219"/>
        <end position="228"/>
    </location>
</feature>
<dbReference type="EMBL" id="JABBWD010000043">
    <property type="protein sequence ID" value="KAG1774236.1"/>
    <property type="molecule type" value="Genomic_DNA"/>
</dbReference>
<sequence length="419" mass="45507">MSLPVSLSILRTVTVQVCDSVKLRPFHLMVILRDVFMRSDAVGGSSAYRSAGVGSTAHFTGGISNRDFLVEDSVQLLQDTAFQSPVMVVPSHTTNATTRSYESNAIHPSRLQHATPPSGVGASAGSFANVRYRLDIGPPAQVSGGIPDRNSVLANPVSLRPDTVSQPFSGTPSYGIKTITPIYEGDVRQVLQSHTAEPSRSTVFYDPAYRSSDHSPYGQAPPHPPLPLPSSIQPFRTETSHPSAHQPTLFAEPVDQAVSFRKNGAQQSGSPQAFLVDGCLIDEDDLTDEGTNDDIIIVGECLRNDSPCGLWVKADKGSIKRHAQKWHGVARGSDTNTVSCTWAGCNTEMQKSAVPRHTLCKHFRETFQCNGCLRYFTRDYSCRSHAAKCTLSGYGYRVTYGSSIRAINVKGIFLKQVGY</sequence>
<evidence type="ECO:0000256" key="1">
    <source>
        <dbReference type="SAM" id="MobiDB-lite"/>
    </source>
</evidence>
<accession>A0A9P6ZR18</accession>
<dbReference type="AlphaFoldDB" id="A0A9P6ZR18"/>
<comment type="caution">
    <text evidence="2">The sequence shown here is derived from an EMBL/GenBank/DDBJ whole genome shotgun (WGS) entry which is preliminary data.</text>
</comment>
<protein>
    <submittedName>
        <fullName evidence="2">Uncharacterized protein</fullName>
    </submittedName>
</protein>
<name>A0A9P6ZR18_9AGAM</name>
<evidence type="ECO:0000313" key="3">
    <source>
        <dbReference type="Proteomes" id="UP000714275"/>
    </source>
</evidence>
<dbReference type="OrthoDB" id="2660534at2759"/>
<dbReference type="Proteomes" id="UP000714275">
    <property type="component" value="Unassembled WGS sequence"/>
</dbReference>
<evidence type="ECO:0000313" key="2">
    <source>
        <dbReference type="EMBL" id="KAG1774236.1"/>
    </source>
</evidence>
<gene>
    <name evidence="2" type="ORF">EV702DRAFT_537843</name>
</gene>
<proteinExistence type="predicted"/>
<feature type="compositionally biased region" description="Polar residues" evidence="1">
    <location>
        <begin position="230"/>
        <end position="245"/>
    </location>
</feature>
<organism evidence="2 3">
    <name type="scientific">Suillus placidus</name>
    <dbReference type="NCBI Taxonomy" id="48579"/>
    <lineage>
        <taxon>Eukaryota</taxon>
        <taxon>Fungi</taxon>
        <taxon>Dikarya</taxon>
        <taxon>Basidiomycota</taxon>
        <taxon>Agaricomycotina</taxon>
        <taxon>Agaricomycetes</taxon>
        <taxon>Agaricomycetidae</taxon>
        <taxon>Boletales</taxon>
        <taxon>Suillineae</taxon>
        <taxon>Suillaceae</taxon>
        <taxon>Suillus</taxon>
    </lineage>
</organism>
<feature type="region of interest" description="Disordered" evidence="1">
    <location>
        <begin position="209"/>
        <end position="245"/>
    </location>
</feature>